<dbReference type="Proteomes" id="UP000646659">
    <property type="component" value="Unassembled WGS sequence"/>
</dbReference>
<feature type="transmembrane region" description="Helical" evidence="6">
    <location>
        <begin position="231"/>
        <end position="251"/>
    </location>
</feature>
<proteinExistence type="predicted"/>
<evidence type="ECO:0000256" key="3">
    <source>
        <dbReference type="ARBA" id="ARBA00022692"/>
    </source>
</evidence>
<comment type="subcellular location">
    <subcellularLocation>
        <location evidence="1">Membrane</location>
        <topology evidence="1">Multi-pass membrane protein</topology>
    </subcellularLocation>
</comment>
<dbReference type="InterPro" id="IPR003339">
    <property type="entry name" value="ABC/ECF_trnsptr_transmembrane"/>
</dbReference>
<sequence length="252" mass="27101">MSHGGLSLDLKAVFSPFTSTPEGFLVEVNPLSKLTVVVSATLLSAFLSDLTPLIIMGVIFTALIAHSGSLRFAAPFLSFIILFWLVSIAIIMVLSGAPHTIGFLSLFFARFFIISAAGLSFAFTTDPQKLAESLRSVRIPGEIVFTLTVALRYIPALAVEASSIWDSLKLRTSLSGSSIIRRPSLLYRGLIIPLIIRTVKISDEVAIAAETRGFNPREGPGGILMFSGRDLTFLAFFTVIFASLAIMDGAVV</sequence>
<evidence type="ECO:0000256" key="2">
    <source>
        <dbReference type="ARBA" id="ARBA00022475"/>
    </source>
</evidence>
<dbReference type="Pfam" id="PF02361">
    <property type="entry name" value="CbiQ"/>
    <property type="match status" value="1"/>
</dbReference>
<evidence type="ECO:0000313" key="7">
    <source>
        <dbReference type="EMBL" id="MBE2900716.1"/>
    </source>
</evidence>
<evidence type="ECO:0000313" key="8">
    <source>
        <dbReference type="Proteomes" id="UP000646659"/>
    </source>
</evidence>
<evidence type="ECO:0000256" key="1">
    <source>
        <dbReference type="ARBA" id="ARBA00004141"/>
    </source>
</evidence>
<dbReference type="InterPro" id="IPR051611">
    <property type="entry name" value="ECF_transporter_component"/>
</dbReference>
<evidence type="ECO:0008006" key="9">
    <source>
        <dbReference type="Google" id="ProtNLM"/>
    </source>
</evidence>
<gene>
    <name evidence="7" type="ORF">DNK57_07940</name>
</gene>
<feature type="transmembrane region" description="Helical" evidence="6">
    <location>
        <begin position="76"/>
        <end position="95"/>
    </location>
</feature>
<organism evidence="7 8">
    <name type="scientific">Methanothermobacter thermautotrophicus</name>
    <name type="common">Methanobacterium thermoformicicum</name>
    <dbReference type="NCBI Taxonomy" id="145262"/>
    <lineage>
        <taxon>Archaea</taxon>
        <taxon>Methanobacteriati</taxon>
        <taxon>Methanobacteriota</taxon>
        <taxon>Methanomada group</taxon>
        <taxon>Methanobacteria</taxon>
        <taxon>Methanobacteriales</taxon>
        <taxon>Methanobacteriaceae</taxon>
        <taxon>Methanothermobacter</taxon>
    </lineage>
</organism>
<protein>
    <recommendedName>
        <fullName evidence="9">Energy-coupling factor transporter transmembrane protein EcfT</fullName>
    </recommendedName>
</protein>
<name>A0A842YMV5_METTF</name>
<evidence type="ECO:0000256" key="4">
    <source>
        <dbReference type="ARBA" id="ARBA00022989"/>
    </source>
</evidence>
<feature type="transmembrane region" description="Helical" evidence="6">
    <location>
        <begin position="34"/>
        <end position="64"/>
    </location>
</feature>
<evidence type="ECO:0000256" key="5">
    <source>
        <dbReference type="ARBA" id="ARBA00023136"/>
    </source>
</evidence>
<accession>A0A842YMV5</accession>
<dbReference type="EMBL" id="QKOF01000007">
    <property type="protein sequence ID" value="MBE2900716.1"/>
    <property type="molecule type" value="Genomic_DNA"/>
</dbReference>
<keyword evidence="2" id="KW-1003">Cell membrane</keyword>
<dbReference type="GO" id="GO:0005886">
    <property type="term" value="C:plasma membrane"/>
    <property type="evidence" value="ECO:0007669"/>
    <property type="project" value="UniProtKB-ARBA"/>
</dbReference>
<dbReference type="CDD" id="cd16914">
    <property type="entry name" value="EcfT"/>
    <property type="match status" value="1"/>
</dbReference>
<keyword evidence="4 6" id="KW-1133">Transmembrane helix</keyword>
<feature type="transmembrane region" description="Helical" evidence="6">
    <location>
        <begin position="101"/>
        <end position="123"/>
    </location>
</feature>
<comment type="caution">
    <text evidence="7">The sequence shown here is derived from an EMBL/GenBank/DDBJ whole genome shotgun (WGS) entry which is preliminary data.</text>
</comment>
<dbReference type="AlphaFoldDB" id="A0A842YMV5"/>
<reference evidence="7" key="1">
    <citation type="submission" date="2018-06" db="EMBL/GenBank/DDBJ databases">
        <title>Draft genome sequence of Methanothermobacter thermautotrophicus Strain WHS, a thermophilic, hydrogenotrophic methanogen isolated from Washburn Hot Springs in Yellowstone National Park, USA.</title>
        <authorList>
            <person name="Mckay L.J."/>
            <person name="Klingelsmith K."/>
            <person name="Inskeep W.P."/>
            <person name="Fields M.W."/>
        </authorList>
    </citation>
    <scope>NUCLEOTIDE SEQUENCE</scope>
    <source>
        <strain evidence="7">WHS</strain>
    </source>
</reference>
<keyword evidence="3 6" id="KW-0812">Transmembrane</keyword>
<keyword evidence="5 6" id="KW-0472">Membrane</keyword>
<dbReference type="PANTHER" id="PTHR34857">
    <property type="entry name" value="SLL0384 PROTEIN"/>
    <property type="match status" value="1"/>
</dbReference>
<dbReference type="PANTHER" id="PTHR34857:SF2">
    <property type="entry name" value="SLL0384 PROTEIN"/>
    <property type="match status" value="1"/>
</dbReference>
<evidence type="ECO:0000256" key="6">
    <source>
        <dbReference type="SAM" id="Phobius"/>
    </source>
</evidence>